<evidence type="ECO:0000259" key="1">
    <source>
        <dbReference type="Pfam" id="PF14420"/>
    </source>
</evidence>
<dbReference type="EMBL" id="JAULSU010000007">
    <property type="protein sequence ID" value="KAK0610805.1"/>
    <property type="molecule type" value="Genomic_DNA"/>
</dbReference>
<reference evidence="2" key="1">
    <citation type="submission" date="2023-06" db="EMBL/GenBank/DDBJ databases">
        <title>Genome-scale phylogeny and comparative genomics of the fungal order Sordariales.</title>
        <authorList>
            <consortium name="Lawrence Berkeley National Laboratory"/>
            <person name="Hensen N."/>
            <person name="Bonometti L."/>
            <person name="Westerberg I."/>
            <person name="Brannstrom I.O."/>
            <person name="Guillou S."/>
            <person name="Cros-Aarteil S."/>
            <person name="Calhoun S."/>
            <person name="Haridas S."/>
            <person name="Kuo A."/>
            <person name="Mondo S."/>
            <person name="Pangilinan J."/>
            <person name="Riley R."/>
            <person name="Labutti K."/>
            <person name="Andreopoulos B."/>
            <person name="Lipzen A."/>
            <person name="Chen C."/>
            <person name="Yanf M."/>
            <person name="Daum C."/>
            <person name="Ng V."/>
            <person name="Clum A."/>
            <person name="Steindorff A."/>
            <person name="Ohm R."/>
            <person name="Martin F."/>
            <person name="Silar P."/>
            <person name="Natvig D."/>
            <person name="Lalanne C."/>
            <person name="Gautier V."/>
            <person name="Ament-Velasquez S.L."/>
            <person name="Kruys A."/>
            <person name="Hutchinson M.I."/>
            <person name="Powell A.J."/>
            <person name="Barry K."/>
            <person name="Miller A.N."/>
            <person name="Grigoriev I.V."/>
            <person name="Debuchy R."/>
            <person name="Gladieux P."/>
            <person name="Thoren M.H."/>
            <person name="Johannesson H."/>
        </authorList>
    </citation>
    <scope>NUCLEOTIDE SEQUENCE</scope>
    <source>
        <strain evidence="2">CBS 606.72</strain>
    </source>
</reference>
<name>A0AA39U385_9PEZI</name>
<dbReference type="Pfam" id="PF14420">
    <property type="entry name" value="Clr5"/>
    <property type="match status" value="1"/>
</dbReference>
<evidence type="ECO:0000313" key="3">
    <source>
        <dbReference type="Proteomes" id="UP001175000"/>
    </source>
</evidence>
<accession>A0AA39U385</accession>
<organism evidence="2 3">
    <name type="scientific">Immersiella caudata</name>
    <dbReference type="NCBI Taxonomy" id="314043"/>
    <lineage>
        <taxon>Eukaryota</taxon>
        <taxon>Fungi</taxon>
        <taxon>Dikarya</taxon>
        <taxon>Ascomycota</taxon>
        <taxon>Pezizomycotina</taxon>
        <taxon>Sordariomycetes</taxon>
        <taxon>Sordariomycetidae</taxon>
        <taxon>Sordariales</taxon>
        <taxon>Lasiosphaeriaceae</taxon>
        <taxon>Immersiella</taxon>
    </lineage>
</organism>
<keyword evidence="3" id="KW-1185">Reference proteome</keyword>
<sequence>MSRPFVWKTGPSVPRAVPISTSNWETHKEVICTLYRSKTLDELMEYMRAKHSFTPSITSRRKQYVLQLNKWGVYKYKRSHEQTLPDEARGATSLLSEGLNIYAHSSAGKRQKMDGDPCEPAPWWDDVPKAPAVGAGESCAYCEQKIQIRTARNTYCHNHEAAELEAASLLHSLLYEDAFDIYAYLLDRTRSHPEPICSLAASLSRSAKIGCARSAVTRKDLNEAERILWIQDAVSPDDSTDVVYYNSLLLWKLLLSPPKCDADASMEAMAPLDLLFQDYDGLNHHSDPTPKTASQRPQEALFPPADASMEVMAPLDLLFQDYDGLNHHSDPTPKTASQRPQEALFPPLADSLQSPDLKSMVALRDHAAKTVDLQSAMSKLSIDLPSAVLGKTSWNSIGSVLLGLSGASGRGVNYKTRTITSDGASGSLARMLRGRS</sequence>
<dbReference type="PANTHER" id="PTHR38788:SF3">
    <property type="entry name" value="CLR5 DOMAIN-CONTAINING PROTEIN"/>
    <property type="match status" value="1"/>
</dbReference>
<proteinExistence type="predicted"/>
<dbReference type="InterPro" id="IPR025676">
    <property type="entry name" value="Clr5_dom"/>
</dbReference>
<feature type="domain" description="Clr5" evidence="1">
    <location>
        <begin position="21"/>
        <end position="75"/>
    </location>
</feature>
<dbReference type="Proteomes" id="UP001175000">
    <property type="component" value="Unassembled WGS sequence"/>
</dbReference>
<evidence type="ECO:0000313" key="2">
    <source>
        <dbReference type="EMBL" id="KAK0610805.1"/>
    </source>
</evidence>
<dbReference type="PANTHER" id="PTHR38788">
    <property type="entry name" value="CLR5 DOMAIN-CONTAINING PROTEIN"/>
    <property type="match status" value="1"/>
</dbReference>
<dbReference type="AlphaFoldDB" id="A0AA39U385"/>
<comment type="caution">
    <text evidence="2">The sequence shown here is derived from an EMBL/GenBank/DDBJ whole genome shotgun (WGS) entry which is preliminary data.</text>
</comment>
<gene>
    <name evidence="2" type="ORF">B0T14DRAFT_607014</name>
</gene>
<protein>
    <recommendedName>
        <fullName evidence="1">Clr5 domain-containing protein</fullName>
    </recommendedName>
</protein>